<dbReference type="Pfam" id="PF00534">
    <property type="entry name" value="Glycos_transf_1"/>
    <property type="match status" value="1"/>
</dbReference>
<dbReference type="EMBL" id="PYGJ01000010">
    <property type="protein sequence ID" value="PSL18466.1"/>
    <property type="molecule type" value="Genomic_DNA"/>
</dbReference>
<sequence>MNTHSYPHIQTTNASDLRVAIVHYWLVGMRGGEKVLETLCRMFPQAVIFTHVYAPDQMSDLINSHEVRTTKISNLPMARSMYQKYLPLMPNALAKLDLTDFDLIISSESGPAKGVKTRADAVHLCYCHSPMRYIWDQYDVYRQQAGLITRTVMPALVGKLRSWDQQSASALDGIASNSNHVANRVKTYWDCPSHVVHPPVAVEDFSPVPASELGEFYLWAGELAPYKRPDLAVEAFNRLKKPLIVIGGPPKTERTLSRLANPEYVHFLGRVSFDKMKAYMAHCRALIFPGEEDFGIVPVEVMASGRPVIAYGKGGALDTVVDGKTGLLFQDQTVEGLIQAVTDFEAQGLDKLPAHSIVKHAQKFSEKVFVERFLAFARDHGLDIALTEE</sequence>
<dbReference type="Pfam" id="PF13439">
    <property type="entry name" value="Glyco_transf_4"/>
    <property type="match status" value="1"/>
</dbReference>
<evidence type="ECO:0000313" key="4">
    <source>
        <dbReference type="Proteomes" id="UP000240418"/>
    </source>
</evidence>
<dbReference type="InterPro" id="IPR001296">
    <property type="entry name" value="Glyco_trans_1"/>
</dbReference>
<evidence type="ECO:0000313" key="3">
    <source>
        <dbReference type="EMBL" id="PSL18466.1"/>
    </source>
</evidence>
<organism evidence="3 4">
    <name type="scientific">Shimia abyssi</name>
    <dbReference type="NCBI Taxonomy" id="1662395"/>
    <lineage>
        <taxon>Bacteria</taxon>
        <taxon>Pseudomonadati</taxon>
        <taxon>Pseudomonadota</taxon>
        <taxon>Alphaproteobacteria</taxon>
        <taxon>Rhodobacterales</taxon>
        <taxon>Roseobacteraceae</taxon>
    </lineage>
</organism>
<dbReference type="RefSeq" id="WP_106609182.1">
    <property type="nucleotide sequence ID" value="NZ_PYGJ01000010.1"/>
</dbReference>
<feature type="domain" description="Glycosyltransferase subfamily 4-like N-terminal" evidence="2">
    <location>
        <begin position="30"/>
        <end position="203"/>
    </location>
</feature>
<dbReference type="InterPro" id="IPR028098">
    <property type="entry name" value="Glyco_trans_4-like_N"/>
</dbReference>
<dbReference type="Gene3D" id="3.40.50.2000">
    <property type="entry name" value="Glycogen Phosphorylase B"/>
    <property type="match status" value="2"/>
</dbReference>
<name>A0A2P8F9R3_9RHOB</name>
<dbReference type="SUPFAM" id="SSF53756">
    <property type="entry name" value="UDP-Glycosyltransferase/glycogen phosphorylase"/>
    <property type="match status" value="1"/>
</dbReference>
<dbReference type="PANTHER" id="PTHR45947:SF3">
    <property type="entry name" value="SULFOQUINOVOSYL TRANSFERASE SQD2"/>
    <property type="match status" value="1"/>
</dbReference>
<keyword evidence="4" id="KW-1185">Reference proteome</keyword>
<keyword evidence="3" id="KW-0808">Transferase</keyword>
<evidence type="ECO:0000259" key="2">
    <source>
        <dbReference type="Pfam" id="PF13439"/>
    </source>
</evidence>
<dbReference type="OrthoDB" id="9790710at2"/>
<proteinExistence type="predicted"/>
<evidence type="ECO:0000259" key="1">
    <source>
        <dbReference type="Pfam" id="PF00534"/>
    </source>
</evidence>
<accession>A0A2P8F9R3</accession>
<protein>
    <submittedName>
        <fullName evidence="3">Glycosyltransferase involved in cell wall biosynthesis</fullName>
    </submittedName>
</protein>
<reference evidence="3 4" key="1">
    <citation type="submission" date="2018-03" db="EMBL/GenBank/DDBJ databases">
        <title>Genomic Encyclopedia of Archaeal and Bacterial Type Strains, Phase II (KMG-II): from individual species to whole genera.</title>
        <authorList>
            <person name="Goeker M."/>
        </authorList>
    </citation>
    <scope>NUCLEOTIDE SEQUENCE [LARGE SCALE GENOMIC DNA]</scope>
    <source>
        <strain evidence="3 4">DSM 100673</strain>
    </source>
</reference>
<dbReference type="PANTHER" id="PTHR45947">
    <property type="entry name" value="SULFOQUINOVOSYL TRANSFERASE SQD2"/>
    <property type="match status" value="1"/>
</dbReference>
<dbReference type="GO" id="GO:0016757">
    <property type="term" value="F:glycosyltransferase activity"/>
    <property type="evidence" value="ECO:0007669"/>
    <property type="project" value="InterPro"/>
</dbReference>
<dbReference type="InterPro" id="IPR050194">
    <property type="entry name" value="Glycosyltransferase_grp1"/>
</dbReference>
<comment type="caution">
    <text evidence="3">The sequence shown here is derived from an EMBL/GenBank/DDBJ whole genome shotgun (WGS) entry which is preliminary data.</text>
</comment>
<gene>
    <name evidence="3" type="ORF">CLV88_11043</name>
</gene>
<dbReference type="Proteomes" id="UP000240418">
    <property type="component" value="Unassembled WGS sequence"/>
</dbReference>
<dbReference type="AlphaFoldDB" id="A0A2P8F9R3"/>
<feature type="domain" description="Glycosyl transferase family 1" evidence="1">
    <location>
        <begin position="215"/>
        <end position="351"/>
    </location>
</feature>